<feature type="non-terminal residue" evidence="3">
    <location>
        <position position="1"/>
    </location>
</feature>
<dbReference type="Proteomes" id="UP001432027">
    <property type="component" value="Unassembled WGS sequence"/>
</dbReference>
<keyword evidence="2" id="KW-0472">Membrane</keyword>
<feature type="transmembrane region" description="Helical" evidence="2">
    <location>
        <begin position="27"/>
        <end position="44"/>
    </location>
</feature>
<keyword evidence="2" id="KW-0812">Transmembrane</keyword>
<dbReference type="AlphaFoldDB" id="A0AAV5SHQ5"/>
<reference evidence="3" key="1">
    <citation type="submission" date="2023-10" db="EMBL/GenBank/DDBJ databases">
        <title>Genome assembly of Pristionchus species.</title>
        <authorList>
            <person name="Yoshida K."/>
            <person name="Sommer R.J."/>
        </authorList>
    </citation>
    <scope>NUCLEOTIDE SEQUENCE</scope>
    <source>
        <strain evidence="3">RS0144</strain>
    </source>
</reference>
<evidence type="ECO:0000256" key="2">
    <source>
        <dbReference type="SAM" id="Phobius"/>
    </source>
</evidence>
<accession>A0AAV5SHQ5</accession>
<keyword evidence="4" id="KW-1185">Reference proteome</keyword>
<evidence type="ECO:0000313" key="3">
    <source>
        <dbReference type="EMBL" id="GMS82414.1"/>
    </source>
</evidence>
<evidence type="ECO:0000256" key="1">
    <source>
        <dbReference type="SAM" id="MobiDB-lite"/>
    </source>
</evidence>
<evidence type="ECO:0000313" key="4">
    <source>
        <dbReference type="Proteomes" id="UP001432027"/>
    </source>
</evidence>
<sequence length="129" mass="14312">FFALSSRRRRIDYARLTIKFRIEMQPLRALLLLVVISTMLFHLADSDAASDQLANADKESKRLGAAGESGFNDASAGASNEFEKGKNATDEKLKCMEQNKWELWKCPAASISNLLSMALVVALGLFTRQ</sequence>
<proteinExistence type="predicted"/>
<name>A0AAV5SHQ5_9BILA</name>
<organism evidence="3 4">
    <name type="scientific">Pristionchus entomophagus</name>
    <dbReference type="NCBI Taxonomy" id="358040"/>
    <lineage>
        <taxon>Eukaryota</taxon>
        <taxon>Metazoa</taxon>
        <taxon>Ecdysozoa</taxon>
        <taxon>Nematoda</taxon>
        <taxon>Chromadorea</taxon>
        <taxon>Rhabditida</taxon>
        <taxon>Rhabditina</taxon>
        <taxon>Diplogasteromorpha</taxon>
        <taxon>Diplogasteroidea</taxon>
        <taxon>Neodiplogasteridae</taxon>
        <taxon>Pristionchus</taxon>
    </lineage>
</organism>
<keyword evidence="2" id="KW-1133">Transmembrane helix</keyword>
<feature type="region of interest" description="Disordered" evidence="1">
    <location>
        <begin position="65"/>
        <end position="89"/>
    </location>
</feature>
<gene>
    <name evidence="3" type="ORF">PENTCL1PPCAC_4589</name>
</gene>
<comment type="caution">
    <text evidence="3">The sequence shown here is derived from an EMBL/GenBank/DDBJ whole genome shotgun (WGS) entry which is preliminary data.</text>
</comment>
<feature type="transmembrane region" description="Helical" evidence="2">
    <location>
        <begin position="108"/>
        <end position="126"/>
    </location>
</feature>
<dbReference type="EMBL" id="BTSX01000002">
    <property type="protein sequence ID" value="GMS82414.1"/>
    <property type="molecule type" value="Genomic_DNA"/>
</dbReference>
<protein>
    <submittedName>
        <fullName evidence="3">Uncharacterized protein</fullName>
    </submittedName>
</protein>